<dbReference type="InterPro" id="IPR003591">
    <property type="entry name" value="Leu-rich_rpt_typical-subtyp"/>
</dbReference>
<dbReference type="PANTHER" id="PTHR48051">
    <property type="match status" value="1"/>
</dbReference>
<evidence type="ECO:0000313" key="5">
    <source>
        <dbReference type="Proteomes" id="UP000266272"/>
    </source>
</evidence>
<name>A0A395NUZ1_TRIAR</name>
<reference evidence="4 5" key="1">
    <citation type="journal article" date="2018" name="PLoS Pathog.">
        <title>Evolution of structural diversity of trichothecenes, a family of toxins produced by plant pathogenic and entomopathogenic fungi.</title>
        <authorList>
            <person name="Proctor R.H."/>
            <person name="McCormick S.P."/>
            <person name="Kim H.S."/>
            <person name="Cardoza R.E."/>
            <person name="Stanley A.M."/>
            <person name="Lindo L."/>
            <person name="Kelly A."/>
            <person name="Brown D.W."/>
            <person name="Lee T."/>
            <person name="Vaughan M.M."/>
            <person name="Alexander N.J."/>
            <person name="Busman M."/>
            <person name="Gutierrez S."/>
        </authorList>
    </citation>
    <scope>NUCLEOTIDE SEQUENCE [LARGE SCALE GENOMIC DNA]</scope>
    <source>
        <strain evidence="4 5">IBT 40837</strain>
    </source>
</reference>
<dbReference type="GO" id="GO:0005737">
    <property type="term" value="C:cytoplasm"/>
    <property type="evidence" value="ECO:0007669"/>
    <property type="project" value="TreeGrafter"/>
</dbReference>
<evidence type="ECO:0000256" key="1">
    <source>
        <dbReference type="ARBA" id="ARBA00022614"/>
    </source>
</evidence>
<dbReference type="EMBL" id="PXOA01000138">
    <property type="protein sequence ID" value="RFU79803.1"/>
    <property type="molecule type" value="Genomic_DNA"/>
</dbReference>
<dbReference type="InterPro" id="IPR050216">
    <property type="entry name" value="LRR_domain-containing"/>
</dbReference>
<gene>
    <name evidence="4" type="ORF">TARUN_2397</name>
</gene>
<dbReference type="STRING" id="490622.A0A395NUZ1"/>
<feature type="compositionally biased region" description="Polar residues" evidence="3">
    <location>
        <begin position="43"/>
        <end position="53"/>
    </location>
</feature>
<dbReference type="InterPro" id="IPR032675">
    <property type="entry name" value="LRR_dom_sf"/>
</dbReference>
<dbReference type="Pfam" id="PF13855">
    <property type="entry name" value="LRR_8"/>
    <property type="match status" value="1"/>
</dbReference>
<proteinExistence type="predicted"/>
<evidence type="ECO:0000256" key="3">
    <source>
        <dbReference type="SAM" id="MobiDB-lite"/>
    </source>
</evidence>
<evidence type="ECO:0000256" key="2">
    <source>
        <dbReference type="ARBA" id="ARBA00022737"/>
    </source>
</evidence>
<dbReference type="SUPFAM" id="SSF52058">
    <property type="entry name" value="L domain-like"/>
    <property type="match status" value="1"/>
</dbReference>
<evidence type="ECO:0000313" key="4">
    <source>
        <dbReference type="EMBL" id="RFU79803.1"/>
    </source>
</evidence>
<dbReference type="PROSITE" id="PS51450">
    <property type="entry name" value="LRR"/>
    <property type="match status" value="1"/>
</dbReference>
<organism evidence="4 5">
    <name type="scientific">Trichoderma arundinaceum</name>
    <dbReference type="NCBI Taxonomy" id="490622"/>
    <lineage>
        <taxon>Eukaryota</taxon>
        <taxon>Fungi</taxon>
        <taxon>Dikarya</taxon>
        <taxon>Ascomycota</taxon>
        <taxon>Pezizomycotina</taxon>
        <taxon>Sordariomycetes</taxon>
        <taxon>Hypocreomycetidae</taxon>
        <taxon>Hypocreales</taxon>
        <taxon>Hypocreaceae</taxon>
        <taxon>Trichoderma</taxon>
    </lineage>
</organism>
<dbReference type="SMART" id="SM00369">
    <property type="entry name" value="LRR_TYP"/>
    <property type="match status" value="2"/>
</dbReference>
<dbReference type="PANTHER" id="PTHR48051:SF1">
    <property type="entry name" value="RAS SUPPRESSOR PROTEIN 1"/>
    <property type="match status" value="1"/>
</dbReference>
<dbReference type="Proteomes" id="UP000266272">
    <property type="component" value="Unassembled WGS sequence"/>
</dbReference>
<dbReference type="InterPro" id="IPR001611">
    <property type="entry name" value="Leu-rich_rpt"/>
</dbReference>
<dbReference type="OrthoDB" id="1517790at2759"/>
<comment type="caution">
    <text evidence="4">The sequence shown here is derived from an EMBL/GenBank/DDBJ whole genome shotgun (WGS) entry which is preliminary data.</text>
</comment>
<keyword evidence="5" id="KW-1185">Reference proteome</keyword>
<accession>A0A395NUZ1</accession>
<dbReference type="Gene3D" id="3.80.10.10">
    <property type="entry name" value="Ribonuclease Inhibitor"/>
    <property type="match status" value="1"/>
</dbReference>
<dbReference type="AlphaFoldDB" id="A0A395NUZ1"/>
<keyword evidence="1" id="KW-0433">Leucine-rich repeat</keyword>
<sequence length="555" mass="61956">MSGESSLPRLPRLPELSGLVWDEHSQSFSNNPRKRARNHRPGNASSLSFNSSDPAVFSSDDDPGLDNYVEGRQKKRYVGSWFQQHLASSDSTFGSASTMATKTQRTLKRDFDSGVFLGSDVTDGEDLMDGLEAPALPRLPQLEKRPVPRWSEAEMIVRRKIQDCLDAGIETVDLWSMDLEELSHDTVDLIGQIACIPVVTKDVAFVQKEPELKLILSLNKLSRMPGSLFDITHLTVLSLRGNKLTELPSSISRLCNLKQLNISQNRFRHLPAEFLDLFKPGGKLHDLALFVNPFLQPKRRTPSIADGDHEAQLRPAPCTAHMYEKIVDCDEIPRYLTQWLGRSPLQFSDSKGQILSGFRLPLAGESPVPELPVAVASDQFGLSVSDSPRSSLSFQKGETRPSVVPSLVEIALQSCYGSSQLRDLESYMPDGLSHLQRLLQRASSQKDMGGLACSTCGKMMVVPPIEWLEWRELRVSTVLSDPEDETTDVITKPFTNNENEMAVPFLYRACSWRCGPKDLEKNKTWSLPTGHSSVEEVEPFEVYEETNMGGTSIYM</sequence>
<keyword evidence="2" id="KW-0677">Repeat</keyword>
<feature type="region of interest" description="Disordered" evidence="3">
    <location>
        <begin position="21"/>
        <end position="68"/>
    </location>
</feature>
<protein>
    <submittedName>
        <fullName evidence="4">Leucine-rich repeat</fullName>
    </submittedName>
</protein>